<dbReference type="InterPro" id="IPR040066">
    <property type="entry name" value="WDR31"/>
</dbReference>
<accession>A0A1I7W7E1</accession>
<dbReference type="WBParaSite" id="Hba_00566">
    <property type="protein sequence ID" value="Hba_00566"/>
    <property type="gene ID" value="Hba_00566"/>
</dbReference>
<dbReference type="PANTHER" id="PTHR19869:SF1">
    <property type="entry name" value="WD REPEAT-CONTAINING PROTEIN 31"/>
    <property type="match status" value="1"/>
</dbReference>
<dbReference type="InterPro" id="IPR013083">
    <property type="entry name" value="Znf_RING/FYVE/PHD"/>
</dbReference>
<name>A0A1I7W7E1_HETBA</name>
<keyword evidence="1 3" id="KW-0853">WD repeat</keyword>
<feature type="repeat" description="WD" evidence="3">
    <location>
        <begin position="62"/>
        <end position="107"/>
    </location>
</feature>
<dbReference type="InterPro" id="IPR015943">
    <property type="entry name" value="WD40/YVTN_repeat-like_dom_sf"/>
</dbReference>
<organism evidence="4 5">
    <name type="scientific">Heterorhabditis bacteriophora</name>
    <name type="common">Entomopathogenic nematode worm</name>
    <dbReference type="NCBI Taxonomy" id="37862"/>
    <lineage>
        <taxon>Eukaryota</taxon>
        <taxon>Metazoa</taxon>
        <taxon>Ecdysozoa</taxon>
        <taxon>Nematoda</taxon>
        <taxon>Chromadorea</taxon>
        <taxon>Rhabditida</taxon>
        <taxon>Rhabditina</taxon>
        <taxon>Rhabditomorpha</taxon>
        <taxon>Strongyloidea</taxon>
        <taxon>Heterorhabditidae</taxon>
        <taxon>Heterorhabditis</taxon>
    </lineage>
</organism>
<evidence type="ECO:0000313" key="4">
    <source>
        <dbReference type="Proteomes" id="UP000095283"/>
    </source>
</evidence>
<dbReference type="PROSITE" id="PS50294">
    <property type="entry name" value="WD_REPEATS_REGION"/>
    <property type="match status" value="1"/>
</dbReference>
<dbReference type="InterPro" id="IPR036322">
    <property type="entry name" value="WD40_repeat_dom_sf"/>
</dbReference>
<evidence type="ECO:0000256" key="1">
    <source>
        <dbReference type="ARBA" id="ARBA00022574"/>
    </source>
</evidence>
<dbReference type="PROSITE" id="PS50082">
    <property type="entry name" value="WD_REPEATS_2"/>
    <property type="match status" value="1"/>
</dbReference>
<evidence type="ECO:0000313" key="5">
    <source>
        <dbReference type="WBParaSite" id="Hba_00566"/>
    </source>
</evidence>
<dbReference type="SUPFAM" id="SSF50978">
    <property type="entry name" value="WD40 repeat-like"/>
    <property type="match status" value="1"/>
</dbReference>
<keyword evidence="2" id="KW-0677">Repeat</keyword>
<dbReference type="InterPro" id="IPR019775">
    <property type="entry name" value="WD40_repeat_CS"/>
</dbReference>
<evidence type="ECO:0000256" key="3">
    <source>
        <dbReference type="PROSITE-ProRule" id="PRU00221"/>
    </source>
</evidence>
<dbReference type="Gene3D" id="3.30.40.10">
    <property type="entry name" value="Zinc/RING finger domain, C3HC4 (zinc finger)"/>
    <property type="match status" value="1"/>
</dbReference>
<dbReference type="SUPFAM" id="SSF57850">
    <property type="entry name" value="RING/U-box"/>
    <property type="match status" value="1"/>
</dbReference>
<dbReference type="Proteomes" id="UP000095283">
    <property type="component" value="Unplaced"/>
</dbReference>
<dbReference type="SMART" id="SM00320">
    <property type="entry name" value="WD40"/>
    <property type="match status" value="1"/>
</dbReference>
<proteinExistence type="predicted"/>
<dbReference type="AlphaFoldDB" id="A0A1I7W7E1"/>
<dbReference type="Gene3D" id="2.130.10.10">
    <property type="entry name" value="YVTN repeat-like/Quinoprotein amine dehydrogenase"/>
    <property type="match status" value="1"/>
</dbReference>
<reference evidence="5" key="1">
    <citation type="submission" date="2016-11" db="UniProtKB">
        <authorList>
            <consortium name="WormBaseParasite"/>
        </authorList>
    </citation>
    <scope>IDENTIFICATION</scope>
</reference>
<dbReference type="PROSITE" id="PS00678">
    <property type="entry name" value="WD_REPEATS_1"/>
    <property type="match status" value="1"/>
</dbReference>
<evidence type="ECO:0000256" key="2">
    <source>
        <dbReference type="ARBA" id="ARBA00022737"/>
    </source>
</evidence>
<dbReference type="InterPro" id="IPR001680">
    <property type="entry name" value="WD40_rpt"/>
</dbReference>
<dbReference type="Pfam" id="PF00400">
    <property type="entry name" value="WD40"/>
    <property type="match status" value="1"/>
</dbReference>
<protein>
    <submittedName>
        <fullName evidence="5">WD_REPEATS_REGION domain-containing protein</fullName>
    </submittedName>
</protein>
<keyword evidence="4" id="KW-1185">Reference proteome</keyword>
<sequence length="295" mass="33718">MHCEFMADGNYVMSSSNGFNGDGCEVSVCALTFSGKLNFVNKYFGKIFSIWDVRTKKLLRELRGHEGSVTCVIFLNQQISWKKLLLSVSTDRTVRIWNAEDGNCLWVEDIPYDMDLLQCVAFNDAQVTLLYMDVEDGRIIEGFSNDALGLTTVLLATGILLLFNNFYRRAIEGNHVHPELAVDIQGFRELFIRPNNAQNNVQADRLVAARAHADRMCPICYGNASFPILTNCGHVFCLLLPLDWPTDDSEDDDSIRHNNIGLDDYNRRFSGDRPVKTFQNHYFIHWYIINYTFSI</sequence>
<dbReference type="PANTHER" id="PTHR19869">
    <property type="entry name" value="SPERMATID WD-REPEAT PROTEIN"/>
    <property type="match status" value="1"/>
</dbReference>